<accession>A0AAD8FHC7</accession>
<gene>
    <name evidence="3" type="ORF">Bpfe_007112</name>
</gene>
<keyword evidence="1 2" id="KW-0732">Signal</keyword>
<evidence type="ECO:0000256" key="2">
    <source>
        <dbReference type="SAM" id="SignalP"/>
    </source>
</evidence>
<feature type="chain" id="PRO_5041932576" evidence="2">
    <location>
        <begin position="17"/>
        <end position="95"/>
    </location>
</feature>
<evidence type="ECO:0000256" key="1">
    <source>
        <dbReference type="ARBA" id="ARBA00022729"/>
    </source>
</evidence>
<evidence type="ECO:0000313" key="4">
    <source>
        <dbReference type="Proteomes" id="UP001233172"/>
    </source>
</evidence>
<sequence length="95" mass="10541">MKLVFLVLCLVAVAVAQLSLGDLVHHEVEAIMNQYPHLTIHECTVRCDALFAMGTTADEQATDDLCRHACECEIRQNCDAHTHPPHPTQQPPNGR</sequence>
<dbReference type="InterPro" id="IPR031305">
    <property type="entry name" value="Casein_CS"/>
</dbReference>
<protein>
    <submittedName>
        <fullName evidence="3">KVN</fullName>
    </submittedName>
</protein>
<name>A0AAD8FHC7_BIOPF</name>
<dbReference type="EMBL" id="JASAOG010000021">
    <property type="protein sequence ID" value="KAK0063471.1"/>
    <property type="molecule type" value="Genomic_DNA"/>
</dbReference>
<dbReference type="Proteomes" id="UP001233172">
    <property type="component" value="Unassembled WGS sequence"/>
</dbReference>
<keyword evidence="4" id="KW-1185">Reference proteome</keyword>
<organism evidence="3 4">
    <name type="scientific">Biomphalaria pfeifferi</name>
    <name type="common">Bloodfluke planorb</name>
    <name type="synonym">Freshwater snail</name>
    <dbReference type="NCBI Taxonomy" id="112525"/>
    <lineage>
        <taxon>Eukaryota</taxon>
        <taxon>Metazoa</taxon>
        <taxon>Spiralia</taxon>
        <taxon>Lophotrochozoa</taxon>
        <taxon>Mollusca</taxon>
        <taxon>Gastropoda</taxon>
        <taxon>Heterobranchia</taxon>
        <taxon>Euthyneura</taxon>
        <taxon>Panpulmonata</taxon>
        <taxon>Hygrophila</taxon>
        <taxon>Lymnaeoidea</taxon>
        <taxon>Planorbidae</taxon>
        <taxon>Biomphalaria</taxon>
    </lineage>
</organism>
<dbReference type="AlphaFoldDB" id="A0AAD8FHC7"/>
<proteinExistence type="predicted"/>
<comment type="caution">
    <text evidence="3">The sequence shown here is derived from an EMBL/GenBank/DDBJ whole genome shotgun (WGS) entry which is preliminary data.</text>
</comment>
<dbReference type="PROSITE" id="PS00306">
    <property type="entry name" value="CASEIN_ALPHA_BETA"/>
    <property type="match status" value="1"/>
</dbReference>
<feature type="signal peptide" evidence="2">
    <location>
        <begin position="1"/>
        <end position="16"/>
    </location>
</feature>
<reference evidence="3" key="1">
    <citation type="journal article" date="2023" name="PLoS Negl. Trop. Dis.">
        <title>A genome sequence for Biomphalaria pfeifferi, the major vector snail for the human-infecting parasite Schistosoma mansoni.</title>
        <authorList>
            <person name="Bu L."/>
            <person name="Lu L."/>
            <person name="Laidemitt M.R."/>
            <person name="Zhang S.M."/>
            <person name="Mutuku M."/>
            <person name="Mkoji G."/>
            <person name="Steinauer M."/>
            <person name="Loker E.S."/>
        </authorList>
    </citation>
    <scope>NUCLEOTIDE SEQUENCE</scope>
    <source>
        <strain evidence="3">KasaAsao</strain>
    </source>
</reference>
<evidence type="ECO:0000313" key="3">
    <source>
        <dbReference type="EMBL" id="KAK0063471.1"/>
    </source>
</evidence>
<reference evidence="3" key="2">
    <citation type="submission" date="2023-04" db="EMBL/GenBank/DDBJ databases">
        <authorList>
            <person name="Bu L."/>
            <person name="Lu L."/>
            <person name="Laidemitt M.R."/>
            <person name="Zhang S.M."/>
            <person name="Mutuku M."/>
            <person name="Mkoji G."/>
            <person name="Steinauer M."/>
            <person name="Loker E.S."/>
        </authorList>
    </citation>
    <scope>NUCLEOTIDE SEQUENCE</scope>
    <source>
        <strain evidence="3">KasaAsao</strain>
        <tissue evidence="3">Whole Snail</tissue>
    </source>
</reference>